<keyword evidence="2" id="KW-1185">Reference proteome</keyword>
<reference evidence="2" key="1">
    <citation type="submission" date="2016-10" db="EMBL/GenBank/DDBJ databases">
        <authorList>
            <person name="Varghese N."/>
            <person name="Submissions S."/>
        </authorList>
    </citation>
    <scope>NUCLEOTIDE SEQUENCE [LARGE SCALE GENOMIC DNA]</scope>
    <source>
        <strain evidence="2">Gh-67</strain>
    </source>
</reference>
<dbReference type="RefSeq" id="WP_091170694.1">
    <property type="nucleotide sequence ID" value="NZ_FNCG01000010.1"/>
</dbReference>
<dbReference type="InterPro" id="IPR048012">
    <property type="entry name" value="BfmA-like_N"/>
</dbReference>
<gene>
    <name evidence="1" type="ORF">SAMN05192573_110120</name>
</gene>
<dbReference type="AlphaFoldDB" id="A0A1G8D5R0"/>
<dbReference type="EMBL" id="FNCG01000010">
    <property type="protein sequence ID" value="SDH52570.1"/>
    <property type="molecule type" value="Genomic_DNA"/>
</dbReference>
<name>A0A1G8D5R0_9SPHI</name>
<evidence type="ECO:0000313" key="2">
    <source>
        <dbReference type="Proteomes" id="UP000199705"/>
    </source>
</evidence>
<protein>
    <submittedName>
        <fullName evidence="1">Uncharacterized protein</fullName>
    </submittedName>
</protein>
<evidence type="ECO:0000313" key="1">
    <source>
        <dbReference type="EMBL" id="SDH52570.1"/>
    </source>
</evidence>
<accession>A0A1G8D5R0</accession>
<dbReference type="Proteomes" id="UP000199705">
    <property type="component" value="Unassembled WGS sequence"/>
</dbReference>
<sequence>MADETIYKKTIKYSDATDAKLQKLANAAGCTKREFFIRMVEYFYKTKKDPTDISDELLKTTLVKNHDTYIRFIRAQEEKILIPVKLEVDRMIQSQIKILDCFNTQILKANTDLQNNQQAQISKFSETDKLLQIIVGKLDAKESLKTKFLHILNYYIKIRDTFSFTTPTKEKEELAQAARQQVTKI</sequence>
<proteinExistence type="predicted"/>
<dbReference type="STRING" id="551996.SAMN05192573_110120"/>
<dbReference type="NCBIfam" id="NF041200">
    <property type="entry name" value="mob_BfmA_Nterm"/>
    <property type="match status" value="1"/>
</dbReference>
<organism evidence="1 2">
    <name type="scientific">Mucilaginibacter gossypii</name>
    <dbReference type="NCBI Taxonomy" id="551996"/>
    <lineage>
        <taxon>Bacteria</taxon>
        <taxon>Pseudomonadati</taxon>
        <taxon>Bacteroidota</taxon>
        <taxon>Sphingobacteriia</taxon>
        <taxon>Sphingobacteriales</taxon>
        <taxon>Sphingobacteriaceae</taxon>
        <taxon>Mucilaginibacter</taxon>
    </lineage>
</organism>